<reference evidence="2 3" key="1">
    <citation type="journal article" date="2015" name="Genome Biol. Evol.">
        <title>Phylogenomic analyses indicate that early fungi evolved digesting cell walls of algal ancestors of land plants.</title>
        <authorList>
            <person name="Chang Y."/>
            <person name="Wang S."/>
            <person name="Sekimoto S."/>
            <person name="Aerts A.L."/>
            <person name="Choi C."/>
            <person name="Clum A."/>
            <person name="LaButti K.M."/>
            <person name="Lindquist E.A."/>
            <person name="Yee Ngan C."/>
            <person name="Ohm R.A."/>
            <person name="Salamov A.A."/>
            <person name="Grigoriev I.V."/>
            <person name="Spatafora J.W."/>
            <person name="Berbee M.L."/>
        </authorList>
    </citation>
    <scope>NUCLEOTIDE SEQUENCE [LARGE SCALE GENOMIC DNA]</scope>
    <source>
        <strain evidence="2 3">NRRL 28638</strain>
    </source>
</reference>
<evidence type="ECO:0000313" key="3">
    <source>
        <dbReference type="Proteomes" id="UP000070444"/>
    </source>
</evidence>
<sequence>MTSPSNINDLEAIDLPHILNSYFSHLTQLNPLASAKVTKELKSVVLGNFLIRFTNSEETYFSLEFLKPKRFRRENYLFHNYTSLADELRREINPLICNKENHFREKGFTSKNDLLPRQQTAVNDSIKPRLVPEDALSTSPTNAIRASQLYLSLCESLLSIIAIRQDLVNCFKLIYQNLNSSLFPIDQWEYQLEICKSKIISIQTPMPLKSFIRSIELEVYVCLYLVQSYKAILDFDLKTSIFKIFTSHHLYYQWKKLCFPKPQKSSSVNSPNPNSPSPSHSVEPHSAATSSLINTNTANIASFFQSLVDFNKPHSFQQKGRKVSNLMLWLEKLYDHVASKLTLYFQEGLVDFEKELGGETKALWRFTTPSLDYHHQFFQFRKRSGAHSTALIYLVQEMKEFRRKGFAGHSLPYIPPSGLESFPCIFCHPEEPPTDHWPNLISILLSNQLNAAAYLPPSPTLPGSPMGTDSDPLNNRPEPIPIIHFYDRKISITLRSQW</sequence>
<keyword evidence="3" id="KW-1185">Reference proteome</keyword>
<dbReference type="GO" id="GO:0034198">
    <property type="term" value="P:cellular response to amino acid starvation"/>
    <property type="evidence" value="ECO:0007669"/>
    <property type="project" value="TreeGrafter"/>
</dbReference>
<dbReference type="PANTHER" id="PTHR31581">
    <property type="entry name" value="KICSTOR COMPLEX PROTEIN C12ORF66"/>
    <property type="match status" value="1"/>
</dbReference>
<dbReference type="InterPro" id="IPR018544">
    <property type="entry name" value="KICS_2"/>
</dbReference>
<dbReference type="Gene3D" id="1.10.3450.30">
    <property type="match status" value="1"/>
</dbReference>
<name>A0A137NTN2_CONC2</name>
<dbReference type="GO" id="GO:1904262">
    <property type="term" value="P:negative regulation of TORC1 signaling"/>
    <property type="evidence" value="ECO:0007669"/>
    <property type="project" value="TreeGrafter"/>
</dbReference>
<dbReference type="InterPro" id="IPR038060">
    <property type="entry name" value="C12orf66-like_central_sf"/>
</dbReference>
<dbReference type="EMBL" id="KQ964761">
    <property type="protein sequence ID" value="KXN66153.1"/>
    <property type="molecule type" value="Genomic_DNA"/>
</dbReference>
<evidence type="ECO:0000313" key="2">
    <source>
        <dbReference type="EMBL" id="KXN66153.1"/>
    </source>
</evidence>
<feature type="region of interest" description="Disordered" evidence="1">
    <location>
        <begin position="265"/>
        <end position="286"/>
    </location>
</feature>
<dbReference type="Proteomes" id="UP000070444">
    <property type="component" value="Unassembled WGS sequence"/>
</dbReference>
<proteinExistence type="predicted"/>
<dbReference type="PANTHER" id="PTHR31581:SF1">
    <property type="entry name" value="KICSTOR SUBUNIT 2"/>
    <property type="match status" value="1"/>
</dbReference>
<protein>
    <submittedName>
        <fullName evidence="2">Uncharacterized protein</fullName>
    </submittedName>
</protein>
<dbReference type="AlphaFoldDB" id="A0A137NTN2"/>
<dbReference type="SUPFAM" id="SSF158548">
    <property type="entry name" value="FLJ32549 domain-like"/>
    <property type="match status" value="1"/>
</dbReference>
<evidence type="ECO:0000256" key="1">
    <source>
        <dbReference type="SAM" id="MobiDB-lite"/>
    </source>
</evidence>
<accession>A0A137NTN2</accession>
<dbReference type="OrthoDB" id="18134at2759"/>
<gene>
    <name evidence="2" type="ORF">CONCODRAFT_12072</name>
</gene>
<organism evidence="2 3">
    <name type="scientific">Conidiobolus coronatus (strain ATCC 28846 / CBS 209.66 / NRRL 28638)</name>
    <name type="common">Delacroixia coronata</name>
    <dbReference type="NCBI Taxonomy" id="796925"/>
    <lineage>
        <taxon>Eukaryota</taxon>
        <taxon>Fungi</taxon>
        <taxon>Fungi incertae sedis</taxon>
        <taxon>Zoopagomycota</taxon>
        <taxon>Entomophthoromycotina</taxon>
        <taxon>Entomophthoromycetes</taxon>
        <taxon>Entomophthorales</taxon>
        <taxon>Ancylistaceae</taxon>
        <taxon>Conidiobolus</taxon>
    </lineage>
</organism>
<dbReference type="STRING" id="796925.A0A137NTN2"/>
<dbReference type="GO" id="GO:0042149">
    <property type="term" value="P:cellular response to glucose starvation"/>
    <property type="evidence" value="ECO:0007669"/>
    <property type="project" value="TreeGrafter"/>
</dbReference>
<dbReference type="SUPFAM" id="SSF160651">
    <property type="entry name" value="FLJ32549 C-terminal domain-like"/>
    <property type="match status" value="1"/>
</dbReference>
<dbReference type="Pfam" id="PF09404">
    <property type="entry name" value="C12orf66_like"/>
    <property type="match status" value="1"/>
</dbReference>
<dbReference type="GO" id="GO:0061462">
    <property type="term" value="P:protein localization to lysosome"/>
    <property type="evidence" value="ECO:0007669"/>
    <property type="project" value="TreeGrafter"/>
</dbReference>